<feature type="region of interest" description="Disordered" evidence="1">
    <location>
        <begin position="73"/>
        <end position="100"/>
    </location>
</feature>
<evidence type="ECO:0000313" key="3">
    <source>
        <dbReference type="Proteomes" id="UP000593561"/>
    </source>
</evidence>
<keyword evidence="3" id="KW-1185">Reference proteome</keyword>
<dbReference type="Proteomes" id="UP000593561">
    <property type="component" value="Unassembled WGS sequence"/>
</dbReference>
<proteinExistence type="predicted"/>
<dbReference type="EMBL" id="JABFAC010000009">
    <property type="protein sequence ID" value="MBA0624711.1"/>
    <property type="molecule type" value="Genomic_DNA"/>
</dbReference>
<name>A0A7J8SF66_GOSDV</name>
<reference evidence="2 3" key="1">
    <citation type="journal article" date="2019" name="Genome Biol. Evol.">
        <title>Insights into the evolution of the New World diploid cottons (Gossypium, subgenus Houzingenia) based on genome sequencing.</title>
        <authorList>
            <person name="Grover C.E."/>
            <person name="Arick M.A. 2nd"/>
            <person name="Thrash A."/>
            <person name="Conover J.L."/>
            <person name="Sanders W.S."/>
            <person name="Peterson D.G."/>
            <person name="Frelichowski J.E."/>
            <person name="Scheffler J.A."/>
            <person name="Scheffler B.E."/>
            <person name="Wendel J.F."/>
        </authorList>
    </citation>
    <scope>NUCLEOTIDE SEQUENCE [LARGE SCALE GENOMIC DNA]</scope>
    <source>
        <strain evidence="2">27</strain>
        <tissue evidence="2">Leaf</tissue>
    </source>
</reference>
<sequence>MDISTLLKRKTTPKAQKRTTRSEILDAKWMIRWMQEMGPVIQEFAWKNRSKKRKKAREKKKMRRILQNEILKRRRMTMRRRFSHNNLHREGSSSIAQPSMHIRRVEASLEIMSWAEGNLQRRGQSPHFDD</sequence>
<feature type="compositionally biased region" description="Basic residues" evidence="1">
    <location>
        <begin position="7"/>
        <end position="19"/>
    </location>
</feature>
<comment type="caution">
    <text evidence="2">The sequence shown here is derived from an EMBL/GenBank/DDBJ whole genome shotgun (WGS) entry which is preliminary data.</text>
</comment>
<organism evidence="2 3">
    <name type="scientific">Gossypium davidsonii</name>
    <name type="common">Davidson's cotton</name>
    <name type="synonym">Gossypium klotzschianum subsp. davidsonii</name>
    <dbReference type="NCBI Taxonomy" id="34287"/>
    <lineage>
        <taxon>Eukaryota</taxon>
        <taxon>Viridiplantae</taxon>
        <taxon>Streptophyta</taxon>
        <taxon>Embryophyta</taxon>
        <taxon>Tracheophyta</taxon>
        <taxon>Spermatophyta</taxon>
        <taxon>Magnoliopsida</taxon>
        <taxon>eudicotyledons</taxon>
        <taxon>Gunneridae</taxon>
        <taxon>Pentapetalae</taxon>
        <taxon>rosids</taxon>
        <taxon>malvids</taxon>
        <taxon>Malvales</taxon>
        <taxon>Malvaceae</taxon>
        <taxon>Malvoideae</taxon>
        <taxon>Gossypium</taxon>
    </lineage>
</organism>
<dbReference type="AlphaFoldDB" id="A0A7J8SF66"/>
<protein>
    <submittedName>
        <fullName evidence="2">Uncharacterized protein</fullName>
    </submittedName>
</protein>
<evidence type="ECO:0000256" key="1">
    <source>
        <dbReference type="SAM" id="MobiDB-lite"/>
    </source>
</evidence>
<feature type="region of interest" description="Disordered" evidence="1">
    <location>
        <begin position="1"/>
        <end position="20"/>
    </location>
</feature>
<accession>A0A7J8SF66</accession>
<gene>
    <name evidence="2" type="ORF">Godav_010009</name>
</gene>
<feature type="compositionally biased region" description="Basic residues" evidence="1">
    <location>
        <begin position="73"/>
        <end position="83"/>
    </location>
</feature>
<evidence type="ECO:0000313" key="2">
    <source>
        <dbReference type="EMBL" id="MBA0624711.1"/>
    </source>
</evidence>